<gene>
    <name evidence="2" type="ORF">BDP55DRAFT_660579</name>
</gene>
<evidence type="ECO:0000313" key="3">
    <source>
        <dbReference type="Proteomes" id="UP001224890"/>
    </source>
</evidence>
<comment type="caution">
    <text evidence="2">The sequence shown here is derived from an EMBL/GenBank/DDBJ whole genome shotgun (WGS) entry which is preliminary data.</text>
</comment>
<dbReference type="AlphaFoldDB" id="A0AAJ0AMR0"/>
<dbReference type="RefSeq" id="XP_060430732.1">
    <property type="nucleotide sequence ID" value="XM_060574643.1"/>
</dbReference>
<feature type="compositionally biased region" description="Basic and acidic residues" evidence="1">
    <location>
        <begin position="64"/>
        <end position="73"/>
    </location>
</feature>
<name>A0AAJ0AMR0_9PEZI</name>
<keyword evidence="3" id="KW-1185">Reference proteome</keyword>
<protein>
    <submittedName>
        <fullName evidence="2">Uncharacterized protein</fullName>
    </submittedName>
</protein>
<evidence type="ECO:0000313" key="2">
    <source>
        <dbReference type="EMBL" id="KAK1676729.1"/>
    </source>
</evidence>
<dbReference type="EMBL" id="JAHMHR010000016">
    <property type="protein sequence ID" value="KAK1676729.1"/>
    <property type="molecule type" value="Genomic_DNA"/>
</dbReference>
<dbReference type="PROSITE" id="PS51257">
    <property type="entry name" value="PROKAR_LIPOPROTEIN"/>
    <property type="match status" value="1"/>
</dbReference>
<sequence length="107" mass="11637">MRASFSLFLQPPISYGAALAYACIFSENRSVSAPGIHQLDDLQGDPMPARPGTAAGEPRQPTGMEEKGKERNPTLEPFNQVRSGKNWSLPGSPIYPAPHPCHVTQHQ</sequence>
<proteinExistence type="predicted"/>
<organism evidence="2 3">
    <name type="scientific">Colletotrichum godetiae</name>
    <dbReference type="NCBI Taxonomy" id="1209918"/>
    <lineage>
        <taxon>Eukaryota</taxon>
        <taxon>Fungi</taxon>
        <taxon>Dikarya</taxon>
        <taxon>Ascomycota</taxon>
        <taxon>Pezizomycotina</taxon>
        <taxon>Sordariomycetes</taxon>
        <taxon>Hypocreomycetidae</taxon>
        <taxon>Glomerellales</taxon>
        <taxon>Glomerellaceae</taxon>
        <taxon>Colletotrichum</taxon>
        <taxon>Colletotrichum acutatum species complex</taxon>
    </lineage>
</organism>
<reference evidence="2" key="1">
    <citation type="submission" date="2021-06" db="EMBL/GenBank/DDBJ databases">
        <title>Comparative genomics, transcriptomics and evolutionary studies reveal genomic signatures of adaptation to plant cell wall in hemibiotrophic fungi.</title>
        <authorList>
            <consortium name="DOE Joint Genome Institute"/>
            <person name="Baroncelli R."/>
            <person name="Diaz J.F."/>
            <person name="Benocci T."/>
            <person name="Peng M."/>
            <person name="Battaglia E."/>
            <person name="Haridas S."/>
            <person name="Andreopoulos W."/>
            <person name="Labutti K."/>
            <person name="Pangilinan J."/>
            <person name="Floch G.L."/>
            <person name="Makela M.R."/>
            <person name="Henrissat B."/>
            <person name="Grigoriev I.V."/>
            <person name="Crouch J.A."/>
            <person name="De Vries R.P."/>
            <person name="Sukno S.A."/>
            <person name="Thon M.R."/>
        </authorList>
    </citation>
    <scope>NUCLEOTIDE SEQUENCE</scope>
    <source>
        <strain evidence="2">CBS 193.32</strain>
    </source>
</reference>
<accession>A0AAJ0AMR0</accession>
<dbReference type="GeneID" id="85459169"/>
<dbReference type="Proteomes" id="UP001224890">
    <property type="component" value="Unassembled WGS sequence"/>
</dbReference>
<feature type="region of interest" description="Disordered" evidence="1">
    <location>
        <begin position="36"/>
        <end position="107"/>
    </location>
</feature>
<evidence type="ECO:0000256" key="1">
    <source>
        <dbReference type="SAM" id="MobiDB-lite"/>
    </source>
</evidence>